<sequence>MSALDLFNNRNFPPFAFGRQIDETDAVLADYVAIGKLIVEWAKNPQSAPTTMAELRSKVGAFMTIDAKYTRFRIEQADSDTAEGLEFVLRLPPAGQVAESEGRVASASPGQDYPLPNLYADLAGNDVPLDAFYGRVADYTMRSCR</sequence>
<name>A0ABS4EUC5_9HYPH</name>
<evidence type="ECO:0000313" key="2">
    <source>
        <dbReference type="Proteomes" id="UP000823786"/>
    </source>
</evidence>
<gene>
    <name evidence="1" type="ORF">J2Z75_005078</name>
</gene>
<evidence type="ECO:0000313" key="1">
    <source>
        <dbReference type="EMBL" id="MBP1861549.1"/>
    </source>
</evidence>
<comment type="caution">
    <text evidence="1">The sequence shown here is derived from an EMBL/GenBank/DDBJ whole genome shotgun (WGS) entry which is preliminary data.</text>
</comment>
<protein>
    <submittedName>
        <fullName evidence="1">Uncharacterized protein</fullName>
    </submittedName>
</protein>
<accession>A0ABS4EUC5</accession>
<dbReference type="EMBL" id="JAGGJV010000011">
    <property type="protein sequence ID" value="MBP1861549.1"/>
    <property type="molecule type" value="Genomic_DNA"/>
</dbReference>
<organism evidence="1 2">
    <name type="scientific">Rhizobium herbae</name>
    <dbReference type="NCBI Taxonomy" id="508661"/>
    <lineage>
        <taxon>Bacteria</taxon>
        <taxon>Pseudomonadati</taxon>
        <taxon>Pseudomonadota</taxon>
        <taxon>Alphaproteobacteria</taxon>
        <taxon>Hyphomicrobiales</taxon>
        <taxon>Rhizobiaceae</taxon>
        <taxon>Rhizobium/Agrobacterium group</taxon>
        <taxon>Rhizobium</taxon>
    </lineage>
</organism>
<proteinExistence type="predicted"/>
<reference evidence="1 2" key="1">
    <citation type="submission" date="2021-03" db="EMBL/GenBank/DDBJ databases">
        <title>Genomic Encyclopedia of Type Strains, Phase IV (KMG-IV): sequencing the most valuable type-strain genomes for metagenomic binning, comparative biology and taxonomic classification.</title>
        <authorList>
            <person name="Goeker M."/>
        </authorList>
    </citation>
    <scope>NUCLEOTIDE SEQUENCE [LARGE SCALE GENOMIC DNA]</scope>
    <source>
        <strain evidence="1 2">DSM 26427</strain>
    </source>
</reference>
<dbReference type="Proteomes" id="UP000823786">
    <property type="component" value="Unassembled WGS sequence"/>
</dbReference>
<dbReference type="RefSeq" id="WP_209855975.1">
    <property type="nucleotide sequence ID" value="NZ_JAGGJV010000011.1"/>
</dbReference>
<keyword evidence="2" id="KW-1185">Reference proteome</keyword>